<dbReference type="InterPro" id="IPR018247">
    <property type="entry name" value="EF_Hand_1_Ca_BS"/>
</dbReference>
<feature type="compositionally biased region" description="Basic residues" evidence="7">
    <location>
        <begin position="65"/>
        <end position="75"/>
    </location>
</feature>
<feature type="domain" description="EF-hand" evidence="8">
    <location>
        <begin position="171"/>
        <end position="205"/>
    </location>
</feature>
<keyword evidence="10" id="KW-1185">Reference proteome</keyword>
<dbReference type="GO" id="GO:0005509">
    <property type="term" value="F:calcium ion binding"/>
    <property type="evidence" value="ECO:0007669"/>
    <property type="project" value="InterPro"/>
</dbReference>
<keyword evidence="4" id="KW-0677">Repeat</keyword>
<dbReference type="SMART" id="SM00054">
    <property type="entry name" value="EFh"/>
    <property type="match status" value="1"/>
</dbReference>
<evidence type="ECO:0000256" key="1">
    <source>
        <dbReference type="ARBA" id="ARBA00006049"/>
    </source>
</evidence>
<feature type="non-terminal residue" evidence="9">
    <location>
        <position position="205"/>
    </location>
</feature>
<dbReference type="OrthoDB" id="191686at2759"/>
<dbReference type="AlphaFoldDB" id="A0A9N9EJM6"/>
<feature type="region of interest" description="Disordered" evidence="7">
    <location>
        <begin position="113"/>
        <end position="148"/>
    </location>
</feature>
<dbReference type="PROSITE" id="PS50222">
    <property type="entry name" value="EF_HAND_2"/>
    <property type="match status" value="1"/>
</dbReference>
<sequence length="205" mass="23938">SPTNNRQRRKCKENVANYRVVMNENGEYRLVMREKENVEDLQGGPKLDGNVNKMNKDKEESGERRKSKKFLRHKSGGNYTKPSFFGLLKPYHHDSIPTTSSTSHTESYQDLPYCYSYDDEPSHQEPGPFSQSHGASNKKRNNKHELRRHSAGCGTIDFEEFIGSLNIKSEDLEDRLQWLFRFYDQDSDGLITRDEMLQIMYAIYN</sequence>
<protein>
    <submittedName>
        <fullName evidence="9">522_t:CDS:1</fullName>
    </submittedName>
</protein>
<evidence type="ECO:0000313" key="9">
    <source>
        <dbReference type="EMBL" id="CAG8681097.1"/>
    </source>
</evidence>
<dbReference type="PANTHER" id="PTHR23055">
    <property type="entry name" value="CALCIUM BINDING PROTEINS"/>
    <property type="match status" value="1"/>
</dbReference>
<dbReference type="SUPFAM" id="SSF47473">
    <property type="entry name" value="EF-hand"/>
    <property type="match status" value="1"/>
</dbReference>
<evidence type="ECO:0000256" key="7">
    <source>
        <dbReference type="SAM" id="MobiDB-lite"/>
    </source>
</evidence>
<proteinExistence type="inferred from homology"/>
<feature type="compositionally biased region" description="Basic residues" evidence="7">
    <location>
        <begin position="136"/>
        <end position="148"/>
    </location>
</feature>
<name>A0A9N9EJM6_9GLOM</name>
<dbReference type="PROSITE" id="PS00018">
    <property type="entry name" value="EF_HAND_1"/>
    <property type="match status" value="1"/>
</dbReference>
<dbReference type="CDD" id="cd00051">
    <property type="entry name" value="EFh"/>
    <property type="match status" value="1"/>
</dbReference>
<dbReference type="EMBL" id="CAJVPV010013900">
    <property type="protein sequence ID" value="CAG8681097.1"/>
    <property type="molecule type" value="Genomic_DNA"/>
</dbReference>
<keyword evidence="3" id="KW-0479">Metal-binding</keyword>
<reference evidence="9" key="1">
    <citation type="submission" date="2021-06" db="EMBL/GenBank/DDBJ databases">
        <authorList>
            <person name="Kallberg Y."/>
            <person name="Tangrot J."/>
            <person name="Rosling A."/>
        </authorList>
    </citation>
    <scope>NUCLEOTIDE SEQUENCE</scope>
    <source>
        <strain evidence="9">CL551</strain>
    </source>
</reference>
<evidence type="ECO:0000256" key="2">
    <source>
        <dbReference type="ARBA" id="ARBA00022707"/>
    </source>
</evidence>
<evidence type="ECO:0000256" key="4">
    <source>
        <dbReference type="ARBA" id="ARBA00022737"/>
    </source>
</evidence>
<dbReference type="InterPro" id="IPR002048">
    <property type="entry name" value="EF_hand_dom"/>
</dbReference>
<dbReference type="Proteomes" id="UP000789342">
    <property type="component" value="Unassembled WGS sequence"/>
</dbReference>
<dbReference type="Gene3D" id="1.10.238.10">
    <property type="entry name" value="EF-hand"/>
    <property type="match status" value="1"/>
</dbReference>
<dbReference type="InterPro" id="IPR011992">
    <property type="entry name" value="EF-hand-dom_pair"/>
</dbReference>
<gene>
    <name evidence="9" type="ORF">AMORRO_LOCUS11248</name>
</gene>
<evidence type="ECO:0000259" key="8">
    <source>
        <dbReference type="PROSITE" id="PS50222"/>
    </source>
</evidence>
<organism evidence="9 10">
    <name type="scientific">Acaulospora morrowiae</name>
    <dbReference type="NCBI Taxonomy" id="94023"/>
    <lineage>
        <taxon>Eukaryota</taxon>
        <taxon>Fungi</taxon>
        <taxon>Fungi incertae sedis</taxon>
        <taxon>Mucoromycota</taxon>
        <taxon>Glomeromycotina</taxon>
        <taxon>Glomeromycetes</taxon>
        <taxon>Diversisporales</taxon>
        <taxon>Acaulosporaceae</taxon>
        <taxon>Acaulospora</taxon>
    </lineage>
</organism>
<keyword evidence="6" id="KW-0449">Lipoprotein</keyword>
<accession>A0A9N9EJM6</accession>
<evidence type="ECO:0000256" key="3">
    <source>
        <dbReference type="ARBA" id="ARBA00022723"/>
    </source>
</evidence>
<comment type="similarity">
    <text evidence="1">Belongs to the recoverin family.</text>
</comment>
<comment type="caution">
    <text evidence="9">The sequence shown here is derived from an EMBL/GenBank/DDBJ whole genome shotgun (WGS) entry which is preliminary data.</text>
</comment>
<feature type="compositionally biased region" description="Basic and acidic residues" evidence="7">
    <location>
        <begin position="54"/>
        <end position="64"/>
    </location>
</feature>
<feature type="region of interest" description="Disordered" evidence="7">
    <location>
        <begin position="35"/>
        <end position="75"/>
    </location>
</feature>
<keyword evidence="2" id="KW-0519">Myristate</keyword>
<evidence type="ECO:0000313" key="10">
    <source>
        <dbReference type="Proteomes" id="UP000789342"/>
    </source>
</evidence>
<dbReference type="PANTHER" id="PTHR23055:SF178">
    <property type="entry name" value="NEUROCALCIN HOMOLOG"/>
    <property type="match status" value="1"/>
</dbReference>
<dbReference type="InterPro" id="IPR028846">
    <property type="entry name" value="Recoverin"/>
</dbReference>
<evidence type="ECO:0000256" key="6">
    <source>
        <dbReference type="ARBA" id="ARBA00023288"/>
    </source>
</evidence>
<keyword evidence="5" id="KW-0106">Calcium</keyword>
<evidence type="ECO:0000256" key="5">
    <source>
        <dbReference type="ARBA" id="ARBA00022837"/>
    </source>
</evidence>